<comment type="cofactor">
    <cofactor evidence="1 9">
        <name>pyridoxal 5'-phosphate</name>
        <dbReference type="ChEBI" id="CHEBI:597326"/>
    </cofactor>
</comment>
<evidence type="ECO:0000313" key="11">
    <source>
        <dbReference type="EMBL" id="MDF2095888.1"/>
    </source>
</evidence>
<keyword evidence="7 9" id="KW-0663">Pyridoxal phosphate</keyword>
<dbReference type="InterPro" id="IPR015422">
    <property type="entry name" value="PyrdxlP-dep_Trfase_small"/>
</dbReference>
<keyword evidence="12" id="KW-1185">Reference proteome</keyword>
<dbReference type="HAMAP" id="MF_01023">
    <property type="entry name" value="HisC_aminotrans_2"/>
    <property type="match status" value="1"/>
</dbReference>
<dbReference type="InterPro" id="IPR005861">
    <property type="entry name" value="HisP_aminotrans"/>
</dbReference>
<reference evidence="11 12" key="1">
    <citation type="submission" date="2023-03" db="EMBL/GenBank/DDBJ databases">
        <title>Fodinicurvata sp. CAU 1616 isolated from sea sendiment.</title>
        <authorList>
            <person name="Kim W."/>
        </authorList>
    </citation>
    <scope>NUCLEOTIDE SEQUENCE [LARGE SCALE GENOMIC DNA]</scope>
    <source>
        <strain evidence="11 12">CAU 1616</strain>
    </source>
</reference>
<organism evidence="11 12">
    <name type="scientific">Aquibaculum arenosum</name>
    <dbReference type="NCBI Taxonomy" id="3032591"/>
    <lineage>
        <taxon>Bacteria</taxon>
        <taxon>Pseudomonadati</taxon>
        <taxon>Pseudomonadota</taxon>
        <taxon>Alphaproteobacteria</taxon>
        <taxon>Rhodospirillales</taxon>
        <taxon>Rhodovibrionaceae</taxon>
        <taxon>Aquibaculum</taxon>
    </lineage>
</organism>
<comment type="subunit">
    <text evidence="4 9">Homodimer.</text>
</comment>
<evidence type="ECO:0000256" key="9">
    <source>
        <dbReference type="HAMAP-Rule" id="MF_01023"/>
    </source>
</evidence>
<evidence type="ECO:0000256" key="8">
    <source>
        <dbReference type="ARBA" id="ARBA00047481"/>
    </source>
</evidence>
<dbReference type="InterPro" id="IPR015424">
    <property type="entry name" value="PyrdxlP-dep_Trfase"/>
</dbReference>
<feature type="domain" description="Aminotransferase class I/classII large" evidence="10">
    <location>
        <begin position="27"/>
        <end position="351"/>
    </location>
</feature>
<comment type="caution">
    <text evidence="11">The sequence shown here is derived from an EMBL/GenBank/DDBJ whole genome shotgun (WGS) entry which is preliminary data.</text>
</comment>
<gene>
    <name evidence="9 11" type="primary">hisC</name>
    <name evidence="11" type="ORF">P2G67_07860</name>
</gene>
<keyword evidence="9" id="KW-0368">Histidine biosynthesis</keyword>
<feature type="modified residue" description="N6-(pyridoxal phosphate)lysine" evidence="9">
    <location>
        <position position="219"/>
    </location>
</feature>
<dbReference type="InterPro" id="IPR050106">
    <property type="entry name" value="HistidinolP_aminotransfase"/>
</dbReference>
<dbReference type="Gene3D" id="3.90.1150.10">
    <property type="entry name" value="Aspartate Aminotransferase, domain 1"/>
    <property type="match status" value="1"/>
</dbReference>
<keyword evidence="6 9" id="KW-0808">Transferase</keyword>
<comment type="catalytic activity">
    <reaction evidence="8 9">
        <text>L-histidinol phosphate + 2-oxoglutarate = 3-(imidazol-4-yl)-2-oxopropyl phosphate + L-glutamate</text>
        <dbReference type="Rhea" id="RHEA:23744"/>
        <dbReference type="ChEBI" id="CHEBI:16810"/>
        <dbReference type="ChEBI" id="CHEBI:29985"/>
        <dbReference type="ChEBI" id="CHEBI:57766"/>
        <dbReference type="ChEBI" id="CHEBI:57980"/>
        <dbReference type="EC" id="2.6.1.9"/>
    </reaction>
</comment>
<dbReference type="SUPFAM" id="SSF53383">
    <property type="entry name" value="PLP-dependent transferases"/>
    <property type="match status" value="1"/>
</dbReference>
<comment type="pathway">
    <text evidence="2 9">Amino-acid biosynthesis; L-histidine biosynthesis; L-histidine from 5-phospho-alpha-D-ribose 1-diphosphate: step 7/9.</text>
</comment>
<sequence length="356" mass="38053">MPLQVRPGIMEIAAYVGGEAAIPGVERVIRLASNENPLGPSPRAVEAYRAVAEELHRYPDGGAVALREAIAQALKLDAARIVCGAGSDELISLLTRAYAGPGDEVLYSRHGFLMYPIAAKSVGATPVAAPERDMTSDVDALLAAVTEHTRLLFLANPNNPTGSCLPASEIERLHAGLPDSVLLVLDSAYAEYVERADYSDGSALVEKHDNVVMIRTFSKIHGLASLRLGWAYCPPAVADVLHRVRGPFNVAAPAQAAGVAAIGDGDHLEHSRRHNAAARTAFVEGLKRLNLRAEPSEGNFVLVRFGDAAAAAAHLKQEGILVRRMDAYGLPQHLRVTIGTDEEMARVLDALSRFEQ</sequence>
<keyword evidence="9" id="KW-0028">Amino-acid biosynthesis</keyword>
<dbReference type="EMBL" id="JARHUD010000004">
    <property type="protein sequence ID" value="MDF2095888.1"/>
    <property type="molecule type" value="Genomic_DNA"/>
</dbReference>
<dbReference type="Proteomes" id="UP001215503">
    <property type="component" value="Unassembled WGS sequence"/>
</dbReference>
<dbReference type="PANTHER" id="PTHR43643:SF3">
    <property type="entry name" value="HISTIDINOL-PHOSPHATE AMINOTRANSFERASE"/>
    <property type="match status" value="1"/>
</dbReference>
<evidence type="ECO:0000256" key="3">
    <source>
        <dbReference type="ARBA" id="ARBA00007970"/>
    </source>
</evidence>
<evidence type="ECO:0000256" key="1">
    <source>
        <dbReference type="ARBA" id="ARBA00001933"/>
    </source>
</evidence>
<dbReference type="InterPro" id="IPR015421">
    <property type="entry name" value="PyrdxlP-dep_Trfase_major"/>
</dbReference>
<proteinExistence type="inferred from homology"/>
<dbReference type="CDD" id="cd00609">
    <property type="entry name" value="AAT_like"/>
    <property type="match status" value="1"/>
</dbReference>
<evidence type="ECO:0000256" key="4">
    <source>
        <dbReference type="ARBA" id="ARBA00011738"/>
    </source>
</evidence>
<keyword evidence="5 9" id="KW-0032">Aminotransferase</keyword>
<evidence type="ECO:0000256" key="5">
    <source>
        <dbReference type="ARBA" id="ARBA00022576"/>
    </source>
</evidence>
<dbReference type="InterPro" id="IPR004839">
    <property type="entry name" value="Aminotransferase_I/II_large"/>
</dbReference>
<dbReference type="RefSeq" id="WP_275821767.1">
    <property type="nucleotide sequence ID" value="NZ_JARHUD010000004.1"/>
</dbReference>
<evidence type="ECO:0000256" key="6">
    <source>
        <dbReference type="ARBA" id="ARBA00022679"/>
    </source>
</evidence>
<evidence type="ECO:0000313" key="12">
    <source>
        <dbReference type="Proteomes" id="UP001215503"/>
    </source>
</evidence>
<comment type="similarity">
    <text evidence="3 9">Belongs to the class-II pyridoxal-phosphate-dependent aminotransferase family. Histidinol-phosphate aminotransferase subfamily.</text>
</comment>
<evidence type="ECO:0000256" key="2">
    <source>
        <dbReference type="ARBA" id="ARBA00005011"/>
    </source>
</evidence>
<name>A0ABT5YLU5_9PROT</name>
<evidence type="ECO:0000256" key="7">
    <source>
        <dbReference type="ARBA" id="ARBA00022898"/>
    </source>
</evidence>
<dbReference type="Pfam" id="PF00155">
    <property type="entry name" value="Aminotran_1_2"/>
    <property type="match status" value="1"/>
</dbReference>
<protein>
    <recommendedName>
        <fullName evidence="9">Histidinol-phosphate aminotransferase</fullName>
        <ecNumber evidence="9">2.6.1.9</ecNumber>
    </recommendedName>
    <alternativeName>
        <fullName evidence="9">Imidazole acetol-phosphate transaminase</fullName>
    </alternativeName>
</protein>
<accession>A0ABT5YLU5</accession>
<dbReference type="GO" id="GO:0004400">
    <property type="term" value="F:histidinol-phosphate transaminase activity"/>
    <property type="evidence" value="ECO:0007669"/>
    <property type="project" value="UniProtKB-EC"/>
</dbReference>
<evidence type="ECO:0000259" key="10">
    <source>
        <dbReference type="Pfam" id="PF00155"/>
    </source>
</evidence>
<dbReference type="EC" id="2.6.1.9" evidence="9"/>
<dbReference type="PANTHER" id="PTHR43643">
    <property type="entry name" value="HISTIDINOL-PHOSPHATE AMINOTRANSFERASE 2"/>
    <property type="match status" value="1"/>
</dbReference>
<dbReference type="NCBIfam" id="TIGR01141">
    <property type="entry name" value="hisC"/>
    <property type="match status" value="1"/>
</dbReference>
<dbReference type="Gene3D" id="3.40.640.10">
    <property type="entry name" value="Type I PLP-dependent aspartate aminotransferase-like (Major domain)"/>
    <property type="match status" value="1"/>
</dbReference>